<keyword evidence="1" id="KW-0813">Transport</keyword>
<evidence type="ECO:0000256" key="1">
    <source>
        <dbReference type="ARBA" id="ARBA00022448"/>
    </source>
</evidence>
<evidence type="ECO:0000259" key="9">
    <source>
        <dbReference type="Pfam" id="PF13375"/>
    </source>
</evidence>
<name>A0ABX9KH22_9FUSO</name>
<dbReference type="EMBL" id="QUAJ01000013">
    <property type="protein sequence ID" value="REI41108.1"/>
    <property type="molecule type" value="Genomic_DNA"/>
</dbReference>
<keyword evidence="2" id="KW-0004">4Fe-4S</keyword>
<dbReference type="Proteomes" id="UP000263486">
    <property type="component" value="Unassembled WGS sequence"/>
</dbReference>
<evidence type="ECO:0000256" key="5">
    <source>
        <dbReference type="ARBA" id="ARBA00022982"/>
    </source>
</evidence>
<proteinExistence type="predicted"/>
<reference evidence="10 11" key="1">
    <citation type="submission" date="2018-08" db="EMBL/GenBank/DDBJ databases">
        <title>Draft genome sequence of Psychrilyobacter sp. strain SD5 isolated from Black Sea water.</title>
        <authorList>
            <person name="Yadav S."/>
            <person name="Villanueva L."/>
            <person name="Damste J.S.S."/>
        </authorList>
    </citation>
    <scope>NUCLEOTIDE SEQUENCE [LARGE SCALE GENOMIC DNA]</scope>
    <source>
        <strain evidence="10 11">SD5</strain>
    </source>
</reference>
<keyword evidence="11" id="KW-1185">Reference proteome</keyword>
<keyword evidence="6" id="KW-0408">Iron</keyword>
<dbReference type="Gene3D" id="3.40.50.11540">
    <property type="entry name" value="NADH-ubiquinone oxidoreductase 51kDa subunit"/>
    <property type="match status" value="1"/>
</dbReference>
<comment type="caution">
    <text evidence="10">The sequence shown here is derived from an EMBL/GenBank/DDBJ whole genome shotgun (WGS) entry which is preliminary data.</text>
</comment>
<evidence type="ECO:0000256" key="4">
    <source>
        <dbReference type="ARBA" id="ARBA00022737"/>
    </source>
</evidence>
<evidence type="ECO:0000256" key="7">
    <source>
        <dbReference type="ARBA" id="ARBA00023014"/>
    </source>
</evidence>
<keyword evidence="4" id="KW-0677">Repeat</keyword>
<keyword evidence="5" id="KW-0249">Electron transport</keyword>
<dbReference type="PANTHER" id="PTHR43034">
    <property type="entry name" value="ION-TRANSLOCATING OXIDOREDUCTASE COMPLEX SUBUNIT C"/>
    <property type="match status" value="1"/>
</dbReference>
<evidence type="ECO:0000256" key="2">
    <source>
        <dbReference type="ARBA" id="ARBA00022485"/>
    </source>
</evidence>
<dbReference type="InterPro" id="IPR031001">
    <property type="entry name" value="PR_assoc_PrdC"/>
</dbReference>
<protein>
    <submittedName>
        <fullName evidence="10">Proline reductase-associated electron transfer protein PrdC</fullName>
    </submittedName>
</protein>
<evidence type="ECO:0000313" key="11">
    <source>
        <dbReference type="Proteomes" id="UP000263486"/>
    </source>
</evidence>
<dbReference type="PANTHER" id="PTHR43034:SF2">
    <property type="entry name" value="ION-TRANSLOCATING OXIDOREDUCTASE COMPLEX SUBUNIT C"/>
    <property type="match status" value="1"/>
</dbReference>
<evidence type="ECO:0000256" key="3">
    <source>
        <dbReference type="ARBA" id="ARBA00022723"/>
    </source>
</evidence>
<dbReference type="SUPFAM" id="SSF142019">
    <property type="entry name" value="Nqo1 FMN-binding domain-like"/>
    <property type="match status" value="1"/>
</dbReference>
<dbReference type="Pfam" id="PF13375">
    <property type="entry name" value="RnfC_N"/>
    <property type="match status" value="1"/>
</dbReference>
<accession>A0ABX9KH22</accession>
<dbReference type="Pfam" id="PF01512">
    <property type="entry name" value="Complex1_51K"/>
    <property type="match status" value="1"/>
</dbReference>
<keyword evidence="7" id="KW-0411">Iron-sulfur</keyword>
<dbReference type="InterPro" id="IPR037225">
    <property type="entry name" value="Nuo51_FMN-bd_sf"/>
</dbReference>
<gene>
    <name evidence="10" type="primary">prdC</name>
    <name evidence="10" type="ORF">DYH56_08555</name>
</gene>
<evidence type="ECO:0000313" key="10">
    <source>
        <dbReference type="EMBL" id="REI41108.1"/>
    </source>
</evidence>
<dbReference type="InterPro" id="IPR011538">
    <property type="entry name" value="Nuo51_FMN-bd"/>
</dbReference>
<dbReference type="InterPro" id="IPR010208">
    <property type="entry name" value="Ion_transpt_RnfC/RsxC"/>
</dbReference>
<evidence type="ECO:0000256" key="6">
    <source>
        <dbReference type="ARBA" id="ARBA00023004"/>
    </source>
</evidence>
<keyword evidence="3" id="KW-0479">Metal-binding</keyword>
<dbReference type="NCBIfam" id="TIGR04481">
    <property type="entry name" value="PR_assoc_PrdC"/>
    <property type="match status" value="1"/>
</dbReference>
<feature type="domain" description="NADH-ubiquinone oxidoreductase 51kDa subunit FMN-binding" evidence="8">
    <location>
        <begin position="76"/>
        <end position="216"/>
    </location>
</feature>
<sequence length="383" mass="41108">MAVGAPSKSIVKIDEEVKRGQCIAEPISLGCKIHSSVNGVVKKITDSYIEIQQTEENSNDYLKIKECETISEYAFEAGIVGSGGAGFPSHIKLSTKLNGGYVLANAAECEPVLSHNVELMEQNPEIVVKGVKYAMESTGAKMGYIAMKPKYLKAAMAIGKVLKNYENIEIKWLPNMYPAGDERVIVREVLGIELQPGELPSKADAVVFNVETLKNLVLAVEDRKPVIDKDITVGGRVVNAEKGKVFTDVPIGATVKEYIEKSGGYILPYGEIVAGGPFTGSAITEDTSITKTTGGILVAMPYPKDTRKVGIIACECGAGEERLTEIAHGMGGEVVAEAKCKRMVEVNGRYRCDKPGICPGQAEKVLFLKSQGAEVIITGTCED</sequence>
<evidence type="ECO:0000259" key="8">
    <source>
        <dbReference type="Pfam" id="PF01512"/>
    </source>
</evidence>
<organism evidence="10 11">
    <name type="scientific">Psychrilyobacter piezotolerans</name>
    <dbReference type="NCBI Taxonomy" id="2293438"/>
    <lineage>
        <taxon>Bacteria</taxon>
        <taxon>Fusobacteriati</taxon>
        <taxon>Fusobacteriota</taxon>
        <taxon>Fusobacteriia</taxon>
        <taxon>Fusobacteriales</taxon>
        <taxon>Fusobacteriaceae</taxon>
        <taxon>Psychrilyobacter</taxon>
    </lineage>
</organism>
<feature type="domain" description="RnfC Barrel sandwich hybrid" evidence="9">
    <location>
        <begin position="3"/>
        <end position="52"/>
    </location>
</feature>
<dbReference type="InterPro" id="IPR026902">
    <property type="entry name" value="RnfC_N"/>
</dbReference>